<feature type="region of interest" description="Disordered" evidence="1">
    <location>
        <begin position="81"/>
        <end position="107"/>
    </location>
</feature>
<dbReference type="EMBL" id="JAINUF010000018">
    <property type="protein sequence ID" value="KAJ8338217.1"/>
    <property type="molecule type" value="Genomic_DNA"/>
</dbReference>
<accession>A0A9Q1EG73</accession>
<sequence>MVDCTIWLLGRGHWNNLMQGRGFQARTSPSHFVLSFAPFPIPFMHRSEMLIEKGGLNLTPAPIARAPVRVMCVERNSILTEQCPRPQPQDPEKHPESAMMQDVITSE</sequence>
<dbReference type="AlphaFoldDB" id="A0A9Q1EG73"/>
<organism evidence="2 3">
    <name type="scientific">Synaphobranchus kaupii</name>
    <name type="common">Kaup's arrowtooth eel</name>
    <dbReference type="NCBI Taxonomy" id="118154"/>
    <lineage>
        <taxon>Eukaryota</taxon>
        <taxon>Metazoa</taxon>
        <taxon>Chordata</taxon>
        <taxon>Craniata</taxon>
        <taxon>Vertebrata</taxon>
        <taxon>Euteleostomi</taxon>
        <taxon>Actinopterygii</taxon>
        <taxon>Neopterygii</taxon>
        <taxon>Teleostei</taxon>
        <taxon>Anguilliformes</taxon>
        <taxon>Synaphobranchidae</taxon>
        <taxon>Synaphobranchus</taxon>
    </lineage>
</organism>
<protein>
    <submittedName>
        <fullName evidence="2">Uncharacterized protein</fullName>
    </submittedName>
</protein>
<reference evidence="2" key="1">
    <citation type="journal article" date="2023" name="Science">
        <title>Genome structures resolve the early diversification of teleost fishes.</title>
        <authorList>
            <person name="Parey E."/>
            <person name="Louis A."/>
            <person name="Montfort J."/>
            <person name="Bouchez O."/>
            <person name="Roques C."/>
            <person name="Iampietro C."/>
            <person name="Lluch J."/>
            <person name="Castinel A."/>
            <person name="Donnadieu C."/>
            <person name="Desvignes T."/>
            <person name="Floi Bucao C."/>
            <person name="Jouanno E."/>
            <person name="Wen M."/>
            <person name="Mejri S."/>
            <person name="Dirks R."/>
            <person name="Jansen H."/>
            <person name="Henkel C."/>
            <person name="Chen W.J."/>
            <person name="Zahm M."/>
            <person name="Cabau C."/>
            <person name="Klopp C."/>
            <person name="Thompson A.W."/>
            <person name="Robinson-Rechavi M."/>
            <person name="Braasch I."/>
            <person name="Lecointre G."/>
            <person name="Bobe J."/>
            <person name="Postlethwait J.H."/>
            <person name="Berthelot C."/>
            <person name="Roest Crollius H."/>
            <person name="Guiguen Y."/>
        </authorList>
    </citation>
    <scope>NUCLEOTIDE SEQUENCE</scope>
    <source>
        <strain evidence="2">WJC10195</strain>
    </source>
</reference>
<evidence type="ECO:0000313" key="2">
    <source>
        <dbReference type="EMBL" id="KAJ8338217.1"/>
    </source>
</evidence>
<comment type="caution">
    <text evidence="2">The sequence shown here is derived from an EMBL/GenBank/DDBJ whole genome shotgun (WGS) entry which is preliminary data.</text>
</comment>
<evidence type="ECO:0000313" key="3">
    <source>
        <dbReference type="Proteomes" id="UP001152622"/>
    </source>
</evidence>
<name>A0A9Q1EG73_SYNKA</name>
<proteinExistence type="predicted"/>
<dbReference type="Proteomes" id="UP001152622">
    <property type="component" value="Chromosome 18"/>
</dbReference>
<gene>
    <name evidence="2" type="ORF">SKAU_G00371830</name>
</gene>
<evidence type="ECO:0000256" key="1">
    <source>
        <dbReference type="SAM" id="MobiDB-lite"/>
    </source>
</evidence>
<keyword evidence="3" id="KW-1185">Reference proteome</keyword>